<evidence type="ECO:0000259" key="6">
    <source>
        <dbReference type="PROSITE" id="PS50109"/>
    </source>
</evidence>
<dbReference type="PANTHER" id="PTHR43047:SF74">
    <property type="entry name" value="HISTIDINE KINASE-RELATED"/>
    <property type="match status" value="1"/>
</dbReference>
<dbReference type="PROSITE" id="PS50109">
    <property type="entry name" value="HIS_KIN"/>
    <property type="match status" value="1"/>
</dbReference>
<dbReference type="InterPro" id="IPR004358">
    <property type="entry name" value="Sig_transdc_His_kin-like_C"/>
</dbReference>
<dbReference type="GO" id="GO:0000155">
    <property type="term" value="F:phosphorelay sensor kinase activity"/>
    <property type="evidence" value="ECO:0007669"/>
    <property type="project" value="TreeGrafter"/>
</dbReference>
<evidence type="ECO:0000256" key="4">
    <source>
        <dbReference type="ARBA" id="ARBA00022777"/>
    </source>
</evidence>
<keyword evidence="3 7" id="KW-0808">Transferase</keyword>
<name>A0A174CSN7_9FIRM</name>
<dbReference type="PRINTS" id="PR00344">
    <property type="entry name" value="BCTRLSENSOR"/>
</dbReference>
<evidence type="ECO:0000256" key="3">
    <source>
        <dbReference type="ARBA" id="ARBA00022679"/>
    </source>
</evidence>
<protein>
    <recommendedName>
        <fullName evidence="2">histidine kinase</fullName>
        <ecNumber evidence="2">2.7.13.3</ecNumber>
    </recommendedName>
</protein>
<feature type="domain" description="Histidine kinase" evidence="6">
    <location>
        <begin position="1"/>
        <end position="108"/>
    </location>
</feature>
<comment type="catalytic activity">
    <reaction evidence="1">
        <text>ATP + protein L-histidine = ADP + protein N-phospho-L-histidine.</text>
        <dbReference type="EC" id="2.7.13.3"/>
    </reaction>
</comment>
<dbReference type="InterPro" id="IPR005467">
    <property type="entry name" value="His_kinase_dom"/>
</dbReference>
<dbReference type="Gene3D" id="3.30.565.10">
    <property type="entry name" value="Histidine kinase-like ATPase, C-terminal domain"/>
    <property type="match status" value="1"/>
</dbReference>
<evidence type="ECO:0000313" key="8">
    <source>
        <dbReference type="Proteomes" id="UP000095447"/>
    </source>
</evidence>
<evidence type="ECO:0000256" key="5">
    <source>
        <dbReference type="ARBA" id="ARBA00023012"/>
    </source>
</evidence>
<sequence length="147" mass="16380">MNIGSNAVKYNHDGGSVTVTCREVSYTDTTAEYELTCTDTGISMSEEFQKRAFEPFAQEGQSARTKYAGTGLGLAISRKLIELQGGTLFFESIQGKGTKFILHISFEISAEEQKKKFHMYQNCSVEGIQVLLVEDNELNMEIAEFLL</sequence>
<dbReference type="GO" id="GO:0009927">
    <property type="term" value="F:histidine phosphotransfer kinase activity"/>
    <property type="evidence" value="ECO:0007669"/>
    <property type="project" value="TreeGrafter"/>
</dbReference>
<dbReference type="AlphaFoldDB" id="A0A174CSN7"/>
<dbReference type="SUPFAM" id="SSF55874">
    <property type="entry name" value="ATPase domain of HSP90 chaperone/DNA topoisomerase II/histidine kinase"/>
    <property type="match status" value="1"/>
</dbReference>
<reference evidence="7 8" key="1">
    <citation type="submission" date="2015-09" db="EMBL/GenBank/DDBJ databases">
        <authorList>
            <consortium name="Pathogen Informatics"/>
        </authorList>
    </citation>
    <scope>NUCLEOTIDE SEQUENCE [LARGE SCALE GENOMIC DNA]</scope>
    <source>
        <strain evidence="7 8">2789STDY5608838</strain>
    </source>
</reference>
<keyword evidence="4" id="KW-0418">Kinase</keyword>
<organism evidence="7 8">
    <name type="scientific">Blautia obeum</name>
    <dbReference type="NCBI Taxonomy" id="40520"/>
    <lineage>
        <taxon>Bacteria</taxon>
        <taxon>Bacillati</taxon>
        <taxon>Bacillota</taxon>
        <taxon>Clostridia</taxon>
        <taxon>Lachnospirales</taxon>
        <taxon>Lachnospiraceae</taxon>
        <taxon>Blautia</taxon>
    </lineage>
</organism>
<dbReference type="GO" id="GO:0005886">
    <property type="term" value="C:plasma membrane"/>
    <property type="evidence" value="ECO:0007669"/>
    <property type="project" value="TreeGrafter"/>
</dbReference>
<dbReference type="Pfam" id="PF02518">
    <property type="entry name" value="HATPase_c"/>
    <property type="match status" value="1"/>
</dbReference>
<evidence type="ECO:0000256" key="1">
    <source>
        <dbReference type="ARBA" id="ARBA00000085"/>
    </source>
</evidence>
<proteinExistence type="predicted"/>
<dbReference type="SMART" id="SM00387">
    <property type="entry name" value="HATPase_c"/>
    <property type="match status" value="1"/>
</dbReference>
<dbReference type="EMBL" id="CYZA01000011">
    <property type="protein sequence ID" value="CUO14818.1"/>
    <property type="molecule type" value="Genomic_DNA"/>
</dbReference>
<dbReference type="PANTHER" id="PTHR43047">
    <property type="entry name" value="TWO-COMPONENT HISTIDINE PROTEIN KINASE"/>
    <property type="match status" value="1"/>
</dbReference>
<gene>
    <name evidence="7" type="primary">bvgS_1</name>
    <name evidence="7" type="ORF">ERS852395_02190</name>
</gene>
<keyword evidence="5" id="KW-0902">Two-component regulatory system</keyword>
<dbReference type="InterPro" id="IPR003594">
    <property type="entry name" value="HATPase_dom"/>
</dbReference>
<dbReference type="InterPro" id="IPR036890">
    <property type="entry name" value="HATPase_C_sf"/>
</dbReference>
<evidence type="ECO:0000256" key="2">
    <source>
        <dbReference type="ARBA" id="ARBA00012438"/>
    </source>
</evidence>
<accession>A0A174CSN7</accession>
<dbReference type="EC" id="2.7.13.3" evidence="2"/>
<evidence type="ECO:0000313" key="7">
    <source>
        <dbReference type="EMBL" id="CUO14818.1"/>
    </source>
</evidence>
<dbReference type="Proteomes" id="UP000095447">
    <property type="component" value="Unassembled WGS sequence"/>
</dbReference>